<organism evidence="11 12">
    <name type="scientific">Photobacterium kishitanii</name>
    <dbReference type="NCBI Taxonomy" id="318456"/>
    <lineage>
        <taxon>Bacteria</taxon>
        <taxon>Pseudomonadati</taxon>
        <taxon>Pseudomonadota</taxon>
        <taxon>Gammaproteobacteria</taxon>
        <taxon>Vibrionales</taxon>
        <taxon>Vibrionaceae</taxon>
        <taxon>Photobacterium</taxon>
    </lineage>
</organism>
<keyword evidence="2" id="KW-1003">Cell membrane</keyword>
<dbReference type="GO" id="GO:0006886">
    <property type="term" value="P:intracellular protein transport"/>
    <property type="evidence" value="ECO:0007669"/>
    <property type="project" value="InterPro"/>
</dbReference>
<dbReference type="Pfam" id="PF01043">
    <property type="entry name" value="SecA_PP_bind"/>
    <property type="match status" value="1"/>
</dbReference>
<evidence type="ECO:0000256" key="2">
    <source>
        <dbReference type="ARBA" id="ARBA00022475"/>
    </source>
</evidence>
<dbReference type="GO" id="GO:0017038">
    <property type="term" value="P:protein import"/>
    <property type="evidence" value="ECO:0007669"/>
    <property type="project" value="InterPro"/>
</dbReference>
<dbReference type="InterPro" id="IPR027417">
    <property type="entry name" value="P-loop_NTPase"/>
</dbReference>
<keyword evidence="6" id="KW-1278">Translocase</keyword>
<accession>A0A2T3KMZ4</accession>
<evidence type="ECO:0000259" key="9">
    <source>
        <dbReference type="PROSITE" id="PS51192"/>
    </source>
</evidence>
<keyword evidence="4" id="KW-0067">ATP-binding</keyword>
<sequence>MLSNLIHTVNKAKYKKLADIVIEKTKDLNLLSDEDIKDAFLNTDEYLKKFAVLYVISERTLGLTPYHVQIMASLAMYDGYVLNMHTGEGKTLVGAMVAAMHASDGKEVTVATANEYLARRDSLSMKPLFESAGILSGYIEDRGETLQVRYSNLLSSCLMWLEDFIRVDMKNISHSSSVGSSGTVLIIDEIDYSLIELSSTPVAIVERVSSEVDVYNIFEAVKNAKSNATFFVFSESGEPRYSDEFYAYVEDYLVNILKMSTLDALYSNNYSIYISFVKCYTAVYGMKKDRDYVVSDDCVKRFDQRTGRTTRAGFEPALLEFLHQKELLPPPQKTSEIISCSLQHYVKSFEQIVGLSGTAMCNKLELNKTYGLKVFSVPPRIPSKLINRGYSLYKTDEEKVAACISYIQKKINSSQPVLVVCEDDMSAISYFNLVSEFTENVSLLISSNSEDDERSLINSAGENSRVTITTRMCARGTDIVVEHDEGLCLCVTAVGVTDVDDLQLNGRTARAGRRGEVSFFVSMQDSIFKGLKKDSIPYRNFLSLSQESIEFQNKELSSITTKPIRAFQSNRMKMYRENRSRVAVYEKPIEDQLIILKKKRLEIWNISAEQEYLTKMISKNITNELLSNHLHDVLLRYTEYHGDFNEKLKKMLGSQLTALWSVHNSKLKAYQRECTGIGAADVNKFKNNCKQAFEEFALNLNTNLLMSVMATMETELALISSTSGSFLDSRTTSQMADA</sequence>
<dbReference type="RefSeq" id="WP_107288871.1">
    <property type="nucleotide sequence ID" value="NZ_PYNF01000002.1"/>
</dbReference>
<feature type="domain" description="Helicase ATP-binding" evidence="9">
    <location>
        <begin position="71"/>
        <end position="219"/>
    </location>
</feature>
<dbReference type="InterPro" id="IPR000185">
    <property type="entry name" value="SecA"/>
</dbReference>
<dbReference type="SUPFAM" id="SSF81767">
    <property type="entry name" value="Pre-protein crosslinking domain of SecA"/>
    <property type="match status" value="1"/>
</dbReference>
<dbReference type="InterPro" id="IPR011130">
    <property type="entry name" value="SecA_preprotein_X-link_dom"/>
</dbReference>
<evidence type="ECO:0000256" key="1">
    <source>
        <dbReference type="ARBA" id="ARBA00022448"/>
    </source>
</evidence>
<dbReference type="InterPro" id="IPR014018">
    <property type="entry name" value="SecA_motor_DEAD"/>
</dbReference>
<protein>
    <submittedName>
        <fullName evidence="11">Uncharacterized protein</fullName>
    </submittedName>
</protein>
<keyword evidence="7" id="KW-0811">Translocation</keyword>
<dbReference type="Pfam" id="PF21090">
    <property type="entry name" value="P-loop_SecA"/>
    <property type="match status" value="1"/>
</dbReference>
<reference evidence="11 12" key="1">
    <citation type="submission" date="2018-01" db="EMBL/GenBank/DDBJ databases">
        <title>Whole genome sequencing of Histamine producing bacteria.</title>
        <authorList>
            <person name="Butler K."/>
        </authorList>
    </citation>
    <scope>NUCLEOTIDE SEQUENCE [LARGE SCALE GENOMIC DNA]</scope>
    <source>
        <strain evidence="11 12">FS-7.2</strain>
    </source>
</reference>
<evidence type="ECO:0000256" key="4">
    <source>
        <dbReference type="ARBA" id="ARBA00022840"/>
    </source>
</evidence>
<proteinExistence type="predicted"/>
<dbReference type="InterPro" id="IPR011115">
    <property type="entry name" value="SecA_DEAD"/>
</dbReference>
<dbReference type="PRINTS" id="PR00906">
    <property type="entry name" value="SECA"/>
</dbReference>
<dbReference type="Gene3D" id="3.90.1440.10">
    <property type="entry name" value="SecA, preprotein cross-linking domain"/>
    <property type="match status" value="1"/>
</dbReference>
<dbReference type="GO" id="GO:0016020">
    <property type="term" value="C:membrane"/>
    <property type="evidence" value="ECO:0007669"/>
    <property type="project" value="InterPro"/>
</dbReference>
<evidence type="ECO:0000313" key="12">
    <source>
        <dbReference type="Proteomes" id="UP000241426"/>
    </source>
</evidence>
<comment type="caution">
    <text evidence="11">The sequence shown here is derived from an EMBL/GenBank/DDBJ whole genome shotgun (WGS) entry which is preliminary data.</text>
</comment>
<gene>
    <name evidence="11" type="ORF">C9J27_03735</name>
</gene>
<evidence type="ECO:0000256" key="6">
    <source>
        <dbReference type="ARBA" id="ARBA00022967"/>
    </source>
</evidence>
<keyword evidence="3" id="KW-0547">Nucleotide-binding</keyword>
<dbReference type="InterPro" id="IPR044722">
    <property type="entry name" value="SecA_SF2_C"/>
</dbReference>
<dbReference type="PANTHER" id="PTHR30612:SF0">
    <property type="entry name" value="CHLOROPLAST PROTEIN-TRANSPORTING ATPASE"/>
    <property type="match status" value="1"/>
</dbReference>
<feature type="domain" description="SecA family profile" evidence="10">
    <location>
        <begin position="1"/>
        <end position="550"/>
    </location>
</feature>
<dbReference type="Proteomes" id="UP000241426">
    <property type="component" value="Unassembled WGS sequence"/>
</dbReference>
<evidence type="ECO:0000256" key="5">
    <source>
        <dbReference type="ARBA" id="ARBA00022927"/>
    </source>
</evidence>
<keyword evidence="1" id="KW-0813">Transport</keyword>
<keyword evidence="8" id="KW-0472">Membrane</keyword>
<evidence type="ECO:0000256" key="3">
    <source>
        <dbReference type="ARBA" id="ARBA00022741"/>
    </source>
</evidence>
<dbReference type="GO" id="GO:0005524">
    <property type="term" value="F:ATP binding"/>
    <property type="evidence" value="ECO:0007669"/>
    <property type="project" value="UniProtKB-KW"/>
</dbReference>
<dbReference type="InterPro" id="IPR036670">
    <property type="entry name" value="SecA_X-link_sf"/>
</dbReference>
<dbReference type="SMART" id="SM00957">
    <property type="entry name" value="SecA_DEAD"/>
    <property type="match status" value="1"/>
</dbReference>
<dbReference type="PROSITE" id="PS51192">
    <property type="entry name" value="HELICASE_ATP_BIND_1"/>
    <property type="match status" value="1"/>
</dbReference>
<evidence type="ECO:0000256" key="7">
    <source>
        <dbReference type="ARBA" id="ARBA00023010"/>
    </source>
</evidence>
<keyword evidence="5" id="KW-0653">Protein transport</keyword>
<dbReference type="EMBL" id="PYNF01000002">
    <property type="protein sequence ID" value="PSV01144.1"/>
    <property type="molecule type" value="Genomic_DNA"/>
</dbReference>
<dbReference type="GO" id="GO:0006605">
    <property type="term" value="P:protein targeting"/>
    <property type="evidence" value="ECO:0007669"/>
    <property type="project" value="InterPro"/>
</dbReference>
<dbReference type="InterPro" id="IPR014001">
    <property type="entry name" value="Helicase_ATP-bd"/>
</dbReference>
<evidence type="ECO:0000259" key="10">
    <source>
        <dbReference type="PROSITE" id="PS51196"/>
    </source>
</evidence>
<dbReference type="PANTHER" id="PTHR30612">
    <property type="entry name" value="SECA INNER MEMBRANE COMPONENT OF SEC PROTEIN SECRETION SYSTEM"/>
    <property type="match status" value="1"/>
</dbReference>
<dbReference type="AlphaFoldDB" id="A0A2T3KMZ4"/>
<evidence type="ECO:0000256" key="8">
    <source>
        <dbReference type="ARBA" id="ARBA00023136"/>
    </source>
</evidence>
<name>A0A2T3KMZ4_9GAMM</name>
<dbReference type="SUPFAM" id="SSF52540">
    <property type="entry name" value="P-loop containing nucleoside triphosphate hydrolases"/>
    <property type="match status" value="2"/>
</dbReference>
<dbReference type="Pfam" id="PF07517">
    <property type="entry name" value="SecA_DEAD"/>
    <property type="match status" value="1"/>
</dbReference>
<dbReference type="PROSITE" id="PS51196">
    <property type="entry name" value="SECA_MOTOR_DEAD"/>
    <property type="match status" value="1"/>
</dbReference>
<evidence type="ECO:0000313" key="11">
    <source>
        <dbReference type="EMBL" id="PSV01144.1"/>
    </source>
</evidence>
<dbReference type="Gene3D" id="3.40.50.300">
    <property type="entry name" value="P-loop containing nucleotide triphosphate hydrolases"/>
    <property type="match status" value="2"/>
</dbReference>